<evidence type="ECO:0000256" key="1">
    <source>
        <dbReference type="SAM" id="Phobius"/>
    </source>
</evidence>
<keyword evidence="1" id="KW-1133">Transmembrane helix</keyword>
<feature type="transmembrane region" description="Helical" evidence="1">
    <location>
        <begin position="60"/>
        <end position="80"/>
    </location>
</feature>
<dbReference type="AlphaFoldDB" id="A0A934Q5Y0"/>
<gene>
    <name evidence="2" type="ORF">JD276_02925</name>
</gene>
<reference evidence="2" key="1">
    <citation type="submission" date="2020-12" db="EMBL/GenBank/DDBJ databases">
        <title>Leucobacter sp. CAS1, isolated from Chromium sludge.</title>
        <authorList>
            <person name="Xu Z."/>
        </authorList>
    </citation>
    <scope>NUCLEOTIDE SEQUENCE</scope>
    <source>
        <strain evidence="2">CSA1</strain>
    </source>
</reference>
<feature type="transmembrane region" description="Helical" evidence="1">
    <location>
        <begin position="87"/>
        <end position="107"/>
    </location>
</feature>
<sequence>MIDPRWVFLSMVFSLIGALRYAYLTLRGRVRPNLVSWSLWAAAPLIGFLAQLDAGVGMPALQTLASGLAPLLVLVSGLVSRHGRVRLSAFDLSCGGVALVAIVVWLALGNAPLAVLFAIAADAIAAIPTLIKAWRDPRSENASFYALIGAGSIVTLCTVASWRPEVWGFSAYILVLCTTLICVILGRRAAAVR</sequence>
<proteinExistence type="predicted"/>
<feature type="transmembrane region" description="Helical" evidence="1">
    <location>
        <begin position="169"/>
        <end position="186"/>
    </location>
</feature>
<accession>A0A934Q5Y0</accession>
<feature type="transmembrane region" description="Helical" evidence="1">
    <location>
        <begin position="113"/>
        <end position="131"/>
    </location>
</feature>
<keyword evidence="1" id="KW-0812">Transmembrane</keyword>
<evidence type="ECO:0000313" key="2">
    <source>
        <dbReference type="EMBL" id="MBK0417988.1"/>
    </source>
</evidence>
<feature type="transmembrane region" description="Helical" evidence="1">
    <location>
        <begin position="143"/>
        <end position="163"/>
    </location>
</feature>
<dbReference type="RefSeq" id="WP_200113760.1">
    <property type="nucleotide sequence ID" value="NZ_JAEHOH010000003.1"/>
</dbReference>
<organism evidence="2 3">
    <name type="scientific">Leucobacter chromiisoli</name>
    <dbReference type="NCBI Taxonomy" id="2796471"/>
    <lineage>
        <taxon>Bacteria</taxon>
        <taxon>Bacillati</taxon>
        <taxon>Actinomycetota</taxon>
        <taxon>Actinomycetes</taxon>
        <taxon>Micrococcales</taxon>
        <taxon>Microbacteriaceae</taxon>
        <taxon>Leucobacter</taxon>
    </lineage>
</organism>
<name>A0A934Q5Y0_9MICO</name>
<evidence type="ECO:0000313" key="3">
    <source>
        <dbReference type="Proteomes" id="UP000608530"/>
    </source>
</evidence>
<protein>
    <submittedName>
        <fullName evidence="2">Uncharacterized protein</fullName>
    </submittedName>
</protein>
<dbReference type="Proteomes" id="UP000608530">
    <property type="component" value="Unassembled WGS sequence"/>
</dbReference>
<comment type="caution">
    <text evidence="2">The sequence shown here is derived from an EMBL/GenBank/DDBJ whole genome shotgun (WGS) entry which is preliminary data.</text>
</comment>
<feature type="transmembrane region" description="Helical" evidence="1">
    <location>
        <begin position="6"/>
        <end position="23"/>
    </location>
</feature>
<dbReference type="EMBL" id="JAEHOH010000003">
    <property type="protein sequence ID" value="MBK0417988.1"/>
    <property type="molecule type" value="Genomic_DNA"/>
</dbReference>
<keyword evidence="3" id="KW-1185">Reference proteome</keyword>
<keyword evidence="1" id="KW-0472">Membrane</keyword>